<keyword evidence="5" id="KW-0472">Membrane</keyword>
<dbReference type="GO" id="GO:0051500">
    <property type="term" value="F:D-tyrosyl-tRNA(Tyr) deacylase activity"/>
    <property type="evidence" value="ECO:0007669"/>
    <property type="project" value="TreeGrafter"/>
</dbReference>
<sequence length="156" mass="17614">MRAVIRRMERTRVTSRGSIVAIVGTGLIVYIGLCKEDSTKDIDYLADKVLNIKVYGGANDTDPWTKSVMDKGYEVLVISQVQLYNKFKGGTPTFNDAMDLYKAPNMFRDFVAALRKIYSEEKVKEGKFQGPEIVDEELVNALTFNIETPKFTKDEA</sequence>
<evidence type="ECO:0000313" key="6">
    <source>
        <dbReference type="EMBL" id="JAS16732.1"/>
    </source>
</evidence>
<dbReference type="Pfam" id="PF02580">
    <property type="entry name" value="Tyr_Deacylase"/>
    <property type="match status" value="1"/>
</dbReference>
<evidence type="ECO:0000256" key="1">
    <source>
        <dbReference type="ARBA" id="ARBA00009673"/>
    </source>
</evidence>
<evidence type="ECO:0000256" key="3">
    <source>
        <dbReference type="ARBA" id="ARBA00047676"/>
    </source>
</evidence>
<comment type="catalytic activity">
    <reaction evidence="3">
        <text>glycyl-tRNA(Ala) + H2O = tRNA(Ala) + glycine + H(+)</text>
        <dbReference type="Rhea" id="RHEA:53744"/>
        <dbReference type="Rhea" id="RHEA-COMP:9657"/>
        <dbReference type="Rhea" id="RHEA-COMP:13640"/>
        <dbReference type="ChEBI" id="CHEBI:15377"/>
        <dbReference type="ChEBI" id="CHEBI:15378"/>
        <dbReference type="ChEBI" id="CHEBI:57305"/>
        <dbReference type="ChEBI" id="CHEBI:78442"/>
        <dbReference type="ChEBI" id="CHEBI:78522"/>
        <dbReference type="EC" id="3.1.1.96"/>
    </reaction>
</comment>
<dbReference type="InterPro" id="IPR003732">
    <property type="entry name" value="Daa-tRNA_deacyls_DTD"/>
</dbReference>
<organism evidence="6">
    <name type="scientific">Clastoptera arizonana</name>
    <name type="common">Arizona spittle bug</name>
    <dbReference type="NCBI Taxonomy" id="38151"/>
    <lineage>
        <taxon>Eukaryota</taxon>
        <taxon>Metazoa</taxon>
        <taxon>Ecdysozoa</taxon>
        <taxon>Arthropoda</taxon>
        <taxon>Hexapoda</taxon>
        <taxon>Insecta</taxon>
        <taxon>Pterygota</taxon>
        <taxon>Neoptera</taxon>
        <taxon>Paraneoptera</taxon>
        <taxon>Hemiptera</taxon>
        <taxon>Auchenorrhyncha</taxon>
        <taxon>Cercopoidea</taxon>
        <taxon>Clastopteridae</taxon>
        <taxon>Clastoptera</taxon>
    </lineage>
</organism>
<dbReference type="EC" id="3.1.1.96" evidence="2"/>
<gene>
    <name evidence="6" type="ORF">g.20673</name>
</gene>
<proteinExistence type="inferred from homology"/>
<comment type="catalytic activity">
    <reaction evidence="4">
        <text>a D-aminoacyl-tRNA + H2O = a tRNA + a D-alpha-amino acid + H(+)</text>
        <dbReference type="Rhea" id="RHEA:13953"/>
        <dbReference type="Rhea" id="RHEA-COMP:10123"/>
        <dbReference type="Rhea" id="RHEA-COMP:10124"/>
        <dbReference type="ChEBI" id="CHEBI:15377"/>
        <dbReference type="ChEBI" id="CHEBI:15378"/>
        <dbReference type="ChEBI" id="CHEBI:59871"/>
        <dbReference type="ChEBI" id="CHEBI:78442"/>
        <dbReference type="ChEBI" id="CHEBI:79333"/>
        <dbReference type="EC" id="3.1.1.96"/>
    </reaction>
</comment>
<feature type="transmembrane region" description="Helical" evidence="5">
    <location>
        <begin position="12"/>
        <end position="33"/>
    </location>
</feature>
<comment type="similarity">
    <text evidence="1">Belongs to the DTD family.</text>
</comment>
<protein>
    <recommendedName>
        <fullName evidence="2">D-aminoacyl-tRNA deacylase</fullName>
        <ecNumber evidence="2">3.1.1.96</ecNumber>
    </recommendedName>
</protein>
<dbReference type="Gene3D" id="3.50.80.10">
    <property type="entry name" value="D-tyrosyl-tRNA(Tyr) deacylase"/>
    <property type="match status" value="1"/>
</dbReference>
<name>A0A1B6CTD4_9HEMI</name>
<evidence type="ECO:0000256" key="4">
    <source>
        <dbReference type="ARBA" id="ARBA00048018"/>
    </source>
</evidence>
<dbReference type="SUPFAM" id="SSF69500">
    <property type="entry name" value="DTD-like"/>
    <property type="match status" value="1"/>
</dbReference>
<evidence type="ECO:0000256" key="5">
    <source>
        <dbReference type="SAM" id="Phobius"/>
    </source>
</evidence>
<dbReference type="AlphaFoldDB" id="A0A1B6CTD4"/>
<keyword evidence="5" id="KW-1133">Transmembrane helix</keyword>
<dbReference type="PANTHER" id="PTHR10472:SF5">
    <property type="entry name" value="D-AMINOACYL-TRNA DEACYLASE 1"/>
    <property type="match status" value="1"/>
</dbReference>
<reference evidence="6" key="1">
    <citation type="submission" date="2015-12" db="EMBL/GenBank/DDBJ databases">
        <title>De novo transcriptome assembly of four potential Pierce s Disease insect vectors from Arizona vineyards.</title>
        <authorList>
            <person name="Tassone E.E."/>
        </authorList>
    </citation>
    <scope>NUCLEOTIDE SEQUENCE</scope>
</reference>
<dbReference type="PANTHER" id="PTHR10472">
    <property type="entry name" value="D-TYROSYL-TRNA TYR DEACYLASE"/>
    <property type="match status" value="1"/>
</dbReference>
<keyword evidence="5" id="KW-0812">Transmembrane</keyword>
<dbReference type="EMBL" id="GEDC01020566">
    <property type="protein sequence ID" value="JAS16732.1"/>
    <property type="molecule type" value="Transcribed_RNA"/>
</dbReference>
<dbReference type="InterPro" id="IPR023509">
    <property type="entry name" value="DTD-like_sf"/>
</dbReference>
<evidence type="ECO:0000256" key="2">
    <source>
        <dbReference type="ARBA" id="ARBA00013056"/>
    </source>
</evidence>
<dbReference type="GO" id="GO:0005737">
    <property type="term" value="C:cytoplasm"/>
    <property type="evidence" value="ECO:0007669"/>
    <property type="project" value="InterPro"/>
</dbReference>
<accession>A0A1B6CTD4</accession>